<protein>
    <recommendedName>
        <fullName evidence="1">N-acetyltransferase domain-containing protein</fullName>
    </recommendedName>
</protein>
<keyword evidence="3" id="KW-1185">Reference proteome</keyword>
<dbReference type="InterPro" id="IPR016181">
    <property type="entry name" value="Acyl_CoA_acyltransferase"/>
</dbReference>
<organism evidence="2 3">
    <name type="scientific">Heliocybe sulcata</name>
    <dbReference type="NCBI Taxonomy" id="5364"/>
    <lineage>
        <taxon>Eukaryota</taxon>
        <taxon>Fungi</taxon>
        <taxon>Dikarya</taxon>
        <taxon>Basidiomycota</taxon>
        <taxon>Agaricomycotina</taxon>
        <taxon>Agaricomycetes</taxon>
        <taxon>Gloeophyllales</taxon>
        <taxon>Gloeophyllaceae</taxon>
        <taxon>Heliocybe</taxon>
    </lineage>
</organism>
<dbReference type="PANTHER" id="PTHR42791:SF1">
    <property type="entry name" value="N-ACETYLTRANSFERASE DOMAIN-CONTAINING PROTEIN"/>
    <property type="match status" value="1"/>
</dbReference>
<dbReference type="PROSITE" id="PS51186">
    <property type="entry name" value="GNAT"/>
    <property type="match status" value="1"/>
</dbReference>
<dbReference type="PANTHER" id="PTHR42791">
    <property type="entry name" value="GNAT FAMILY ACETYLTRANSFERASE"/>
    <property type="match status" value="1"/>
</dbReference>
<dbReference type="Proteomes" id="UP000305948">
    <property type="component" value="Unassembled WGS sequence"/>
</dbReference>
<gene>
    <name evidence="2" type="ORF">OE88DRAFT_997628</name>
</gene>
<name>A0A5C3NDY0_9AGAM</name>
<dbReference type="Pfam" id="PF00583">
    <property type="entry name" value="Acetyltransf_1"/>
    <property type="match status" value="1"/>
</dbReference>
<dbReference type="InterPro" id="IPR052523">
    <property type="entry name" value="Trichothecene_AcTrans"/>
</dbReference>
<dbReference type="EMBL" id="ML213505">
    <property type="protein sequence ID" value="TFK55087.1"/>
    <property type="molecule type" value="Genomic_DNA"/>
</dbReference>
<dbReference type="CDD" id="cd04301">
    <property type="entry name" value="NAT_SF"/>
    <property type="match status" value="1"/>
</dbReference>
<proteinExistence type="predicted"/>
<dbReference type="STRING" id="5364.A0A5C3NDY0"/>
<dbReference type="InterPro" id="IPR000182">
    <property type="entry name" value="GNAT_dom"/>
</dbReference>
<feature type="domain" description="N-acetyltransferase" evidence="1">
    <location>
        <begin position="123"/>
        <end position="256"/>
    </location>
</feature>
<dbReference type="Gene3D" id="3.40.630.30">
    <property type="match status" value="1"/>
</dbReference>
<dbReference type="AlphaFoldDB" id="A0A5C3NDY0"/>
<dbReference type="GO" id="GO:0016747">
    <property type="term" value="F:acyltransferase activity, transferring groups other than amino-acyl groups"/>
    <property type="evidence" value="ECO:0007669"/>
    <property type="project" value="InterPro"/>
</dbReference>
<accession>A0A5C3NDY0</accession>
<evidence type="ECO:0000259" key="1">
    <source>
        <dbReference type="PROSITE" id="PS51186"/>
    </source>
</evidence>
<reference evidence="2 3" key="1">
    <citation type="journal article" date="2019" name="Nat. Ecol. Evol.">
        <title>Megaphylogeny resolves global patterns of mushroom evolution.</title>
        <authorList>
            <person name="Varga T."/>
            <person name="Krizsan K."/>
            <person name="Foldi C."/>
            <person name="Dima B."/>
            <person name="Sanchez-Garcia M."/>
            <person name="Sanchez-Ramirez S."/>
            <person name="Szollosi G.J."/>
            <person name="Szarkandi J.G."/>
            <person name="Papp V."/>
            <person name="Albert L."/>
            <person name="Andreopoulos W."/>
            <person name="Angelini C."/>
            <person name="Antonin V."/>
            <person name="Barry K.W."/>
            <person name="Bougher N.L."/>
            <person name="Buchanan P."/>
            <person name="Buyck B."/>
            <person name="Bense V."/>
            <person name="Catcheside P."/>
            <person name="Chovatia M."/>
            <person name="Cooper J."/>
            <person name="Damon W."/>
            <person name="Desjardin D."/>
            <person name="Finy P."/>
            <person name="Geml J."/>
            <person name="Haridas S."/>
            <person name="Hughes K."/>
            <person name="Justo A."/>
            <person name="Karasinski D."/>
            <person name="Kautmanova I."/>
            <person name="Kiss B."/>
            <person name="Kocsube S."/>
            <person name="Kotiranta H."/>
            <person name="LaButti K.M."/>
            <person name="Lechner B.E."/>
            <person name="Liimatainen K."/>
            <person name="Lipzen A."/>
            <person name="Lukacs Z."/>
            <person name="Mihaltcheva S."/>
            <person name="Morgado L.N."/>
            <person name="Niskanen T."/>
            <person name="Noordeloos M.E."/>
            <person name="Ohm R.A."/>
            <person name="Ortiz-Santana B."/>
            <person name="Ovrebo C."/>
            <person name="Racz N."/>
            <person name="Riley R."/>
            <person name="Savchenko A."/>
            <person name="Shiryaev A."/>
            <person name="Soop K."/>
            <person name="Spirin V."/>
            <person name="Szebenyi C."/>
            <person name="Tomsovsky M."/>
            <person name="Tulloss R.E."/>
            <person name="Uehling J."/>
            <person name="Grigoriev I.V."/>
            <person name="Vagvolgyi C."/>
            <person name="Papp T."/>
            <person name="Martin F.M."/>
            <person name="Miettinen O."/>
            <person name="Hibbett D.S."/>
            <person name="Nagy L.G."/>
        </authorList>
    </citation>
    <scope>NUCLEOTIDE SEQUENCE [LARGE SCALE GENOMIC DNA]</scope>
    <source>
        <strain evidence="2 3">OMC1185</strain>
    </source>
</reference>
<dbReference type="OrthoDB" id="61113at2759"/>
<evidence type="ECO:0000313" key="3">
    <source>
        <dbReference type="Proteomes" id="UP000305948"/>
    </source>
</evidence>
<evidence type="ECO:0000313" key="2">
    <source>
        <dbReference type="EMBL" id="TFK55087.1"/>
    </source>
</evidence>
<dbReference type="SUPFAM" id="SSF55729">
    <property type="entry name" value="Acyl-CoA N-acyltransferases (Nat)"/>
    <property type="match status" value="1"/>
</dbReference>
<sequence>MSTSVVDALRKLKLALTNWFSQAWRSFQKRMTGPMPVVLQPIRDLSDPRLDEAVQVLVAAFKENEVARAMIGGRERLRTMMHTAVVRATVVGGQLWIALDESDRVVGTASWYPPGSDFLDDDAQFNEGFAQFFAELQKVDPAVYDWWFTGLLPKYRESSKKYFSTPEDPEGGKFRKDNWNLVSFSVIPDLQRRGIGRQLLKVGEDKAKEQHKSCCLETSTDENLKMYERLGYRLLGMEHVDGPPGHPGYDQRILIKDP</sequence>